<sequence>MHLSKLPLQYLNVLISLNLGKCIAGLNTFYGQYTMLVLPLVQITCVTSYKTSANIILYILRPVYYACLTTCINHFLYLI</sequence>
<evidence type="ECO:0000313" key="1">
    <source>
        <dbReference type="EMBL" id="KAG8556272.1"/>
    </source>
</evidence>
<evidence type="ECO:0000313" key="2">
    <source>
        <dbReference type="Proteomes" id="UP000824782"/>
    </source>
</evidence>
<dbReference type="EMBL" id="WNYA01000009">
    <property type="protein sequence ID" value="KAG8556272.1"/>
    <property type="molecule type" value="Genomic_DNA"/>
</dbReference>
<gene>
    <name evidence="1" type="ORF">GDO81_018000</name>
</gene>
<name>A0AAV7A3T7_ENGPU</name>
<reference evidence="1" key="1">
    <citation type="thesis" date="2020" institute="ProQuest LLC" country="789 East Eisenhower Parkway, Ann Arbor, MI, USA">
        <title>Comparative Genomics and Chromosome Evolution.</title>
        <authorList>
            <person name="Mudd A.B."/>
        </authorList>
    </citation>
    <scope>NUCLEOTIDE SEQUENCE</scope>
    <source>
        <strain evidence="1">237g6f4</strain>
        <tissue evidence="1">Blood</tissue>
    </source>
</reference>
<proteinExistence type="predicted"/>
<dbReference type="AlphaFoldDB" id="A0AAV7A3T7"/>
<accession>A0AAV7A3T7</accession>
<comment type="caution">
    <text evidence="1">The sequence shown here is derived from an EMBL/GenBank/DDBJ whole genome shotgun (WGS) entry which is preliminary data.</text>
</comment>
<keyword evidence="2" id="KW-1185">Reference proteome</keyword>
<organism evidence="1 2">
    <name type="scientific">Engystomops pustulosus</name>
    <name type="common">Tungara frog</name>
    <name type="synonym">Physalaemus pustulosus</name>
    <dbReference type="NCBI Taxonomy" id="76066"/>
    <lineage>
        <taxon>Eukaryota</taxon>
        <taxon>Metazoa</taxon>
        <taxon>Chordata</taxon>
        <taxon>Craniata</taxon>
        <taxon>Vertebrata</taxon>
        <taxon>Euteleostomi</taxon>
        <taxon>Amphibia</taxon>
        <taxon>Batrachia</taxon>
        <taxon>Anura</taxon>
        <taxon>Neobatrachia</taxon>
        <taxon>Hyloidea</taxon>
        <taxon>Leptodactylidae</taxon>
        <taxon>Leiuperinae</taxon>
        <taxon>Engystomops</taxon>
    </lineage>
</organism>
<protein>
    <submittedName>
        <fullName evidence="1">Uncharacterized protein</fullName>
    </submittedName>
</protein>
<dbReference type="Proteomes" id="UP000824782">
    <property type="component" value="Unassembled WGS sequence"/>
</dbReference>